<evidence type="ECO:0000313" key="1">
    <source>
        <dbReference type="EMBL" id="VDK71306.1"/>
    </source>
</evidence>
<dbReference type="EMBL" id="UYRU01041930">
    <property type="protein sequence ID" value="VDK71306.1"/>
    <property type="molecule type" value="Genomic_DNA"/>
</dbReference>
<evidence type="ECO:0000313" key="2">
    <source>
        <dbReference type="Proteomes" id="UP000281553"/>
    </source>
</evidence>
<name>A0A3P6S9X9_DIBLA</name>
<dbReference type="Proteomes" id="UP000281553">
    <property type="component" value="Unassembled WGS sequence"/>
</dbReference>
<organism evidence="1 2">
    <name type="scientific">Dibothriocephalus latus</name>
    <name type="common">Fish tapeworm</name>
    <name type="synonym">Diphyllobothrium latum</name>
    <dbReference type="NCBI Taxonomy" id="60516"/>
    <lineage>
        <taxon>Eukaryota</taxon>
        <taxon>Metazoa</taxon>
        <taxon>Spiralia</taxon>
        <taxon>Lophotrochozoa</taxon>
        <taxon>Platyhelminthes</taxon>
        <taxon>Cestoda</taxon>
        <taxon>Eucestoda</taxon>
        <taxon>Diphyllobothriidea</taxon>
        <taxon>Diphyllobothriidae</taxon>
        <taxon>Dibothriocephalus</taxon>
    </lineage>
</organism>
<accession>A0A3P6S9X9</accession>
<keyword evidence="2" id="KW-1185">Reference proteome</keyword>
<reference evidence="1 2" key="1">
    <citation type="submission" date="2018-11" db="EMBL/GenBank/DDBJ databases">
        <authorList>
            <consortium name="Pathogen Informatics"/>
        </authorList>
    </citation>
    <scope>NUCLEOTIDE SEQUENCE [LARGE SCALE GENOMIC DNA]</scope>
</reference>
<gene>
    <name evidence="1" type="ORF">DILT_LOCUS2317</name>
</gene>
<sequence>MEPQADELTNWRNPMLEYVLNITHALRGDVSGDICGRKQGHKQNSAVYSRHAKSEIFEIPADSTKGQLNPPTAFVKEGIELDFVPTTMVINPDTDGKQNVTPTAPTCPADTVVDCFKKTEDFTHVIVTAKADSAPKVIKLIEASDTNSLQVKFKPIKATTDSPGSTTSTAAWMSGSSVVIVANLAILTFLR</sequence>
<protein>
    <submittedName>
        <fullName evidence="1">Uncharacterized protein</fullName>
    </submittedName>
</protein>
<dbReference type="AlphaFoldDB" id="A0A3P6S9X9"/>
<proteinExistence type="predicted"/>